<evidence type="ECO:0000313" key="2">
    <source>
        <dbReference type="Proteomes" id="UP000530564"/>
    </source>
</evidence>
<keyword evidence="2" id="KW-1185">Reference proteome</keyword>
<dbReference type="InterPro" id="IPR002763">
    <property type="entry name" value="DUF72"/>
</dbReference>
<organism evidence="1 2">
    <name type="scientific">Phenylobacterium haematophilum</name>
    <dbReference type="NCBI Taxonomy" id="98513"/>
    <lineage>
        <taxon>Bacteria</taxon>
        <taxon>Pseudomonadati</taxon>
        <taxon>Pseudomonadota</taxon>
        <taxon>Alphaproteobacteria</taxon>
        <taxon>Caulobacterales</taxon>
        <taxon>Caulobacteraceae</taxon>
        <taxon>Phenylobacterium</taxon>
    </lineage>
</organism>
<dbReference type="Pfam" id="PF01904">
    <property type="entry name" value="DUF72"/>
    <property type="match status" value="1"/>
</dbReference>
<evidence type="ECO:0000313" key="1">
    <source>
        <dbReference type="EMBL" id="MBB3891039.1"/>
    </source>
</evidence>
<dbReference type="AlphaFoldDB" id="A0A839ZZ84"/>
<dbReference type="Proteomes" id="UP000530564">
    <property type="component" value="Unassembled WGS sequence"/>
</dbReference>
<dbReference type="RefSeq" id="WP_183771586.1">
    <property type="nucleotide sequence ID" value="NZ_JACIDK010000002.1"/>
</dbReference>
<dbReference type="PANTHER" id="PTHR30348">
    <property type="entry name" value="UNCHARACTERIZED PROTEIN YECE"/>
    <property type="match status" value="1"/>
</dbReference>
<accession>A0A839ZZ84</accession>
<reference evidence="1 2" key="1">
    <citation type="submission" date="2020-08" db="EMBL/GenBank/DDBJ databases">
        <title>Genomic Encyclopedia of Type Strains, Phase IV (KMG-IV): sequencing the most valuable type-strain genomes for metagenomic binning, comparative biology and taxonomic classification.</title>
        <authorList>
            <person name="Goeker M."/>
        </authorList>
    </citation>
    <scope>NUCLEOTIDE SEQUENCE [LARGE SCALE GENOMIC DNA]</scope>
    <source>
        <strain evidence="1 2">DSM 21793</strain>
    </source>
</reference>
<comment type="caution">
    <text evidence="1">The sequence shown here is derived from an EMBL/GenBank/DDBJ whole genome shotgun (WGS) entry which is preliminary data.</text>
</comment>
<proteinExistence type="predicted"/>
<dbReference type="SUPFAM" id="SSF117396">
    <property type="entry name" value="TM1631-like"/>
    <property type="match status" value="1"/>
</dbReference>
<dbReference type="PANTHER" id="PTHR30348:SF4">
    <property type="entry name" value="DUF72 DOMAIN-CONTAINING PROTEIN"/>
    <property type="match status" value="1"/>
</dbReference>
<protein>
    <submittedName>
        <fullName evidence="1">Uncharacterized protein YecE (DUF72 family)</fullName>
    </submittedName>
</protein>
<name>A0A839ZZ84_9CAUL</name>
<dbReference type="EMBL" id="JACIDK010000002">
    <property type="protein sequence ID" value="MBB3891039.1"/>
    <property type="molecule type" value="Genomic_DNA"/>
</dbReference>
<dbReference type="InterPro" id="IPR036520">
    <property type="entry name" value="UPF0759_sf"/>
</dbReference>
<gene>
    <name evidence="1" type="ORF">GGQ61_001756</name>
</gene>
<dbReference type="Gene3D" id="3.20.20.410">
    <property type="entry name" value="Protein of unknown function UPF0759"/>
    <property type="match status" value="1"/>
</dbReference>
<sequence>MAQAGQIRAGIGGWTFEPWRGVFYPQGLKHADELAYASRHLTALEINSTYYSSQKPQTFAKWAAATPDGFKFTVKASRFCTNRRVLAEAGDSVTKFLTQGIVELGDRLGPILWQFMPTKKFDEADFASFLDLLPKSQDGLPLRHCVEVRHASFVDPAFVKMCRERNVAICVSEHENYPLICDITADFVYSRLLMGSDAIETGYVAEDLDAWAERFGEYAKGRVPGDLKPIDRTGPAEGPHETFVFFIHEGKVRAPAAAQELLKRVNT</sequence>